<dbReference type="InterPro" id="IPR037151">
    <property type="entry name" value="AlkB-like_sf"/>
</dbReference>
<protein>
    <submittedName>
        <fullName evidence="7">Alkylated DNA repair protein (DNA oxidative demethylase)</fullName>
        <ecNumber evidence="7">1.14.11.33</ecNumber>
    </submittedName>
</protein>
<feature type="domain" description="Fe2OG dioxygenase" evidence="6">
    <location>
        <begin position="101"/>
        <end position="210"/>
    </location>
</feature>
<dbReference type="GO" id="GO:0035516">
    <property type="term" value="F:broad specificity oxidative DNA demethylase activity"/>
    <property type="evidence" value="ECO:0007669"/>
    <property type="project" value="UniProtKB-EC"/>
</dbReference>
<dbReference type="PROSITE" id="PS51471">
    <property type="entry name" value="FE2OG_OXY"/>
    <property type="match status" value="1"/>
</dbReference>
<keyword evidence="8" id="KW-1185">Reference proteome</keyword>
<evidence type="ECO:0000313" key="7">
    <source>
        <dbReference type="EMBL" id="MET3864422.1"/>
    </source>
</evidence>
<keyword evidence="4 7" id="KW-0560">Oxidoreductase</keyword>
<evidence type="ECO:0000259" key="6">
    <source>
        <dbReference type="PROSITE" id="PS51471"/>
    </source>
</evidence>
<dbReference type="RefSeq" id="WP_070998269.1">
    <property type="nucleotide sequence ID" value="NZ_JBEPNV010000001.1"/>
</dbReference>
<gene>
    <name evidence="7" type="ORF">ABIC20_001731</name>
</gene>
<dbReference type="PANTHER" id="PTHR16557:SF2">
    <property type="entry name" value="NUCLEIC ACID DIOXYGENASE ALKBH1"/>
    <property type="match status" value="1"/>
</dbReference>
<accession>A0ABV2ND63</accession>
<dbReference type="SUPFAM" id="SSF51197">
    <property type="entry name" value="Clavaminate synthase-like"/>
    <property type="match status" value="1"/>
</dbReference>
<reference evidence="7 8" key="1">
    <citation type="submission" date="2024-06" db="EMBL/GenBank/DDBJ databases">
        <title>Genomics of switchgrass bacterial isolates.</title>
        <authorList>
            <person name="Shade A."/>
        </authorList>
    </citation>
    <scope>NUCLEOTIDE SEQUENCE [LARGE SCALE GENOMIC DNA]</scope>
    <source>
        <strain evidence="7 8">PvP084</strain>
    </source>
</reference>
<dbReference type="InterPro" id="IPR004574">
    <property type="entry name" value="Alkb"/>
</dbReference>
<evidence type="ECO:0000256" key="4">
    <source>
        <dbReference type="ARBA" id="ARBA00023002"/>
    </source>
</evidence>
<dbReference type="InterPro" id="IPR005123">
    <property type="entry name" value="Oxoglu/Fe-dep_dioxygenase_dom"/>
</dbReference>
<comment type="caution">
    <text evidence="7">The sequence shown here is derived from an EMBL/GenBank/DDBJ whole genome shotgun (WGS) entry which is preliminary data.</text>
</comment>
<comment type="cofactor">
    <cofactor evidence="1">
        <name>Fe(2+)</name>
        <dbReference type="ChEBI" id="CHEBI:29033"/>
    </cofactor>
</comment>
<dbReference type="InterPro" id="IPR027450">
    <property type="entry name" value="AlkB-like"/>
</dbReference>
<evidence type="ECO:0000313" key="8">
    <source>
        <dbReference type="Proteomes" id="UP001549119"/>
    </source>
</evidence>
<keyword evidence="5" id="KW-0408">Iron</keyword>
<dbReference type="PANTHER" id="PTHR16557">
    <property type="entry name" value="ALKYLATED DNA REPAIR PROTEIN ALKB-RELATED"/>
    <property type="match status" value="1"/>
</dbReference>
<keyword evidence="2" id="KW-0479">Metal-binding</keyword>
<dbReference type="Gene3D" id="2.60.120.590">
    <property type="entry name" value="Alpha-ketoglutarate-dependent dioxygenase AlkB-like"/>
    <property type="match status" value="1"/>
</dbReference>
<sequence length="215" mass="22468">MATELAPGLIHHPGFLDATARARLASEIAAILAEAPPVTPRMPRTGKPFSVRMSNAGPLGWVSDVAGYRYQPDHPETGRPWPALPPTARAAWAALAAYPAPPEACLINLYAPGTRMGLHQDRDEADLAAPVVSLSLGAAALFRYGGLSRSGPTRSIRLQAGDALVMGGASRLVFHGIDRLYADGDLLAAADGPAFLPPGGRCNLTLRRVTVPGPA</sequence>
<dbReference type="EMBL" id="JBEPNW010000002">
    <property type="protein sequence ID" value="MET3864422.1"/>
    <property type="molecule type" value="Genomic_DNA"/>
</dbReference>
<keyword evidence="3" id="KW-0223">Dioxygenase</keyword>
<proteinExistence type="predicted"/>
<name>A0ABV2ND63_9HYPH</name>
<evidence type="ECO:0000256" key="3">
    <source>
        <dbReference type="ARBA" id="ARBA00022964"/>
    </source>
</evidence>
<evidence type="ECO:0000256" key="5">
    <source>
        <dbReference type="ARBA" id="ARBA00023004"/>
    </source>
</evidence>
<dbReference type="Proteomes" id="UP001549119">
    <property type="component" value="Unassembled WGS sequence"/>
</dbReference>
<evidence type="ECO:0000256" key="1">
    <source>
        <dbReference type="ARBA" id="ARBA00001954"/>
    </source>
</evidence>
<organism evidence="7 8">
    <name type="scientific">Methylobacterium radiotolerans</name>
    <dbReference type="NCBI Taxonomy" id="31998"/>
    <lineage>
        <taxon>Bacteria</taxon>
        <taxon>Pseudomonadati</taxon>
        <taxon>Pseudomonadota</taxon>
        <taxon>Alphaproteobacteria</taxon>
        <taxon>Hyphomicrobiales</taxon>
        <taxon>Methylobacteriaceae</taxon>
        <taxon>Methylobacterium</taxon>
    </lineage>
</organism>
<evidence type="ECO:0000256" key="2">
    <source>
        <dbReference type="ARBA" id="ARBA00022723"/>
    </source>
</evidence>
<dbReference type="Pfam" id="PF13532">
    <property type="entry name" value="2OG-FeII_Oxy_2"/>
    <property type="match status" value="1"/>
</dbReference>
<dbReference type="EC" id="1.14.11.33" evidence="7"/>